<evidence type="ECO:0000256" key="1">
    <source>
        <dbReference type="ARBA" id="ARBA00022723"/>
    </source>
</evidence>
<dbReference type="PANTHER" id="PTHR22789">
    <property type="entry name" value="FUCULOSE PHOSPHATE ALDOLASE"/>
    <property type="match status" value="1"/>
</dbReference>
<keyword evidence="5" id="KW-1185">Reference proteome</keyword>
<evidence type="ECO:0000313" key="5">
    <source>
        <dbReference type="Proteomes" id="UP001365405"/>
    </source>
</evidence>
<organism evidence="4 5">
    <name type="scientific">Pseudaquabacterium inlustre</name>
    <dbReference type="NCBI Taxonomy" id="2984192"/>
    <lineage>
        <taxon>Bacteria</taxon>
        <taxon>Pseudomonadati</taxon>
        <taxon>Pseudomonadota</taxon>
        <taxon>Betaproteobacteria</taxon>
        <taxon>Burkholderiales</taxon>
        <taxon>Sphaerotilaceae</taxon>
        <taxon>Pseudaquabacterium</taxon>
    </lineage>
</organism>
<accession>A0ABU9CJ53</accession>
<dbReference type="InterPro" id="IPR050197">
    <property type="entry name" value="Aldolase_class_II_sugar_metab"/>
</dbReference>
<comment type="caution">
    <text evidence="4">The sequence shown here is derived from an EMBL/GenBank/DDBJ whole genome shotgun (WGS) entry which is preliminary data.</text>
</comment>
<feature type="domain" description="Class II aldolase/adducin N-terminal" evidence="3">
    <location>
        <begin position="17"/>
        <end position="199"/>
    </location>
</feature>
<protein>
    <submittedName>
        <fullName evidence="4">Class II aldolase/adducin family protein</fullName>
    </submittedName>
</protein>
<proteinExistence type="predicted"/>
<keyword evidence="2" id="KW-0456">Lyase</keyword>
<dbReference type="SMART" id="SM01007">
    <property type="entry name" value="Aldolase_II"/>
    <property type="match status" value="1"/>
</dbReference>
<dbReference type="EMBL" id="JBBUTH010000008">
    <property type="protein sequence ID" value="MEK8051883.1"/>
    <property type="molecule type" value="Genomic_DNA"/>
</dbReference>
<evidence type="ECO:0000259" key="3">
    <source>
        <dbReference type="SMART" id="SM01007"/>
    </source>
</evidence>
<dbReference type="InterPro" id="IPR036409">
    <property type="entry name" value="Aldolase_II/adducin_N_sf"/>
</dbReference>
<evidence type="ECO:0000256" key="2">
    <source>
        <dbReference type="ARBA" id="ARBA00023239"/>
    </source>
</evidence>
<dbReference type="SUPFAM" id="SSF53639">
    <property type="entry name" value="AraD/HMP-PK domain-like"/>
    <property type="match status" value="1"/>
</dbReference>
<dbReference type="Proteomes" id="UP001365405">
    <property type="component" value="Unassembled WGS sequence"/>
</dbReference>
<evidence type="ECO:0000313" key="4">
    <source>
        <dbReference type="EMBL" id="MEK8051883.1"/>
    </source>
</evidence>
<dbReference type="InterPro" id="IPR001303">
    <property type="entry name" value="Aldolase_II/adducin_N"/>
</dbReference>
<keyword evidence="1" id="KW-0479">Metal-binding</keyword>
<dbReference type="RefSeq" id="WP_341411577.1">
    <property type="nucleotide sequence ID" value="NZ_JBBUTH010000008.1"/>
</dbReference>
<dbReference type="Pfam" id="PF00596">
    <property type="entry name" value="Aldolase_II"/>
    <property type="match status" value="1"/>
</dbReference>
<gene>
    <name evidence="4" type="ORF">AACH10_16645</name>
</gene>
<name>A0ABU9CJ53_9BURK</name>
<dbReference type="PANTHER" id="PTHR22789:SF0">
    <property type="entry name" value="3-OXO-TETRONATE 4-PHOSPHATE DECARBOXYLASE-RELATED"/>
    <property type="match status" value="1"/>
</dbReference>
<sequence>MSATPTRPDELDALRHALVREANRLVPLGLASGTSGNLSVRVTLADGAEGMLITPSGMPYETLQPAHIVPVRFTGPGTADWPADQLPSSEWLMHLALYQARPEAGAVVHGHPTHTTVLAIQGLAIPAIHYMIAAAGGPTIRCAPYRTYGTPELSQVAVAALDGRKACLLAHHGLLAFERDLAKAMWLAREVETLAQQYLAALQLAAATGSRVSVLPDDEIARVVEKFKGYGLNARAARAPD</sequence>
<reference evidence="4 5" key="1">
    <citation type="submission" date="2024-04" db="EMBL/GenBank/DDBJ databases">
        <title>Novel species of the genus Ideonella isolated from streams.</title>
        <authorList>
            <person name="Lu H."/>
        </authorList>
    </citation>
    <scope>NUCLEOTIDE SEQUENCE [LARGE SCALE GENOMIC DNA]</scope>
    <source>
        <strain evidence="4 5">DXS22W</strain>
    </source>
</reference>
<dbReference type="Gene3D" id="3.40.225.10">
    <property type="entry name" value="Class II aldolase/adducin N-terminal domain"/>
    <property type="match status" value="1"/>
</dbReference>